<dbReference type="AlphaFoldDB" id="A0A6L2NWP8"/>
<sequence length="135" mass="15318">MQILIKEILRQTGTIVEYSDMFKSLFGIVSLLSDMGEDETHYVDLFIEGLRSKTGIDDVRCDEVELKVSEMDDNNKETECANLIALDELYGGKVKGIEMESDDLVESNEVSKCLVVADNFARKDNEIEKRNKRMG</sequence>
<proteinExistence type="predicted"/>
<accession>A0A6L2NWP8</accession>
<organism evidence="1">
    <name type="scientific">Tanacetum cinerariifolium</name>
    <name type="common">Dalmatian daisy</name>
    <name type="synonym">Chrysanthemum cinerariifolium</name>
    <dbReference type="NCBI Taxonomy" id="118510"/>
    <lineage>
        <taxon>Eukaryota</taxon>
        <taxon>Viridiplantae</taxon>
        <taxon>Streptophyta</taxon>
        <taxon>Embryophyta</taxon>
        <taxon>Tracheophyta</taxon>
        <taxon>Spermatophyta</taxon>
        <taxon>Magnoliopsida</taxon>
        <taxon>eudicotyledons</taxon>
        <taxon>Gunneridae</taxon>
        <taxon>Pentapetalae</taxon>
        <taxon>asterids</taxon>
        <taxon>campanulids</taxon>
        <taxon>Asterales</taxon>
        <taxon>Asteraceae</taxon>
        <taxon>Asteroideae</taxon>
        <taxon>Anthemideae</taxon>
        <taxon>Anthemidinae</taxon>
        <taxon>Tanacetum</taxon>
    </lineage>
</organism>
<gene>
    <name evidence="1" type="ORF">Tci_062636</name>
</gene>
<dbReference type="EMBL" id="BKCJ010010233">
    <property type="protein sequence ID" value="GEU90658.1"/>
    <property type="molecule type" value="Genomic_DNA"/>
</dbReference>
<name>A0A6L2NWP8_TANCI</name>
<comment type="caution">
    <text evidence="1">The sequence shown here is derived from an EMBL/GenBank/DDBJ whole genome shotgun (WGS) entry which is preliminary data.</text>
</comment>
<protein>
    <submittedName>
        <fullName evidence="1">Uncharacterized protein</fullName>
    </submittedName>
</protein>
<evidence type="ECO:0000313" key="1">
    <source>
        <dbReference type="EMBL" id="GEU90658.1"/>
    </source>
</evidence>
<reference evidence="1" key="1">
    <citation type="journal article" date="2019" name="Sci. Rep.">
        <title>Draft genome of Tanacetum cinerariifolium, the natural source of mosquito coil.</title>
        <authorList>
            <person name="Yamashiro T."/>
            <person name="Shiraishi A."/>
            <person name="Satake H."/>
            <person name="Nakayama K."/>
        </authorList>
    </citation>
    <scope>NUCLEOTIDE SEQUENCE</scope>
</reference>